<dbReference type="OMA" id="FLYIFCY"/>
<keyword evidence="4" id="KW-1185">Reference proteome</keyword>
<dbReference type="InterPro" id="IPR000916">
    <property type="entry name" value="Bet_v_I/MLP"/>
</dbReference>
<comment type="caution">
    <text evidence="3">The sequence shown here is derived from an EMBL/GenBank/DDBJ whole genome shotgun (WGS) entry which is preliminary data.</text>
</comment>
<dbReference type="GO" id="GO:0006952">
    <property type="term" value="P:defense response"/>
    <property type="evidence" value="ECO:0007669"/>
    <property type="project" value="InterPro"/>
</dbReference>
<protein>
    <recommendedName>
        <fullName evidence="2">Bet v I/Major latex protein domain-containing protein</fullName>
    </recommendedName>
</protein>
<reference evidence="3 4" key="1">
    <citation type="submission" date="2020-04" db="EMBL/GenBank/DDBJ databases">
        <title>Plant Genome Project.</title>
        <authorList>
            <person name="Zhang R.-G."/>
        </authorList>
    </citation>
    <scope>NUCLEOTIDE SEQUENCE [LARGE SCALE GENOMIC DNA]</scope>
    <source>
        <strain evidence="3">YNK0</strain>
        <tissue evidence="3">Leaf</tissue>
    </source>
</reference>
<dbReference type="GO" id="GO:0005634">
    <property type="term" value="C:nucleus"/>
    <property type="evidence" value="ECO:0007669"/>
    <property type="project" value="TreeGrafter"/>
</dbReference>
<dbReference type="GO" id="GO:0038023">
    <property type="term" value="F:signaling receptor activity"/>
    <property type="evidence" value="ECO:0007669"/>
    <property type="project" value="TreeGrafter"/>
</dbReference>
<name>A0A835D6U3_TETSI</name>
<evidence type="ECO:0000256" key="1">
    <source>
        <dbReference type="ARBA" id="ARBA00009744"/>
    </source>
</evidence>
<evidence type="ECO:0000313" key="4">
    <source>
        <dbReference type="Proteomes" id="UP000655225"/>
    </source>
</evidence>
<dbReference type="PANTHER" id="PTHR31213">
    <property type="entry name" value="OS08G0374000 PROTEIN-RELATED"/>
    <property type="match status" value="1"/>
</dbReference>
<dbReference type="EMBL" id="JABCRI010000016">
    <property type="protein sequence ID" value="KAF8392638.1"/>
    <property type="molecule type" value="Genomic_DNA"/>
</dbReference>
<dbReference type="AlphaFoldDB" id="A0A835D6U3"/>
<evidence type="ECO:0000313" key="3">
    <source>
        <dbReference type="EMBL" id="KAF8392638.1"/>
    </source>
</evidence>
<evidence type="ECO:0000259" key="2">
    <source>
        <dbReference type="Pfam" id="PF00407"/>
    </source>
</evidence>
<organism evidence="3 4">
    <name type="scientific">Tetracentron sinense</name>
    <name type="common">Spur-leaf</name>
    <dbReference type="NCBI Taxonomy" id="13715"/>
    <lineage>
        <taxon>Eukaryota</taxon>
        <taxon>Viridiplantae</taxon>
        <taxon>Streptophyta</taxon>
        <taxon>Embryophyta</taxon>
        <taxon>Tracheophyta</taxon>
        <taxon>Spermatophyta</taxon>
        <taxon>Magnoliopsida</taxon>
        <taxon>Trochodendrales</taxon>
        <taxon>Trochodendraceae</taxon>
        <taxon>Tetracentron</taxon>
    </lineage>
</organism>
<dbReference type="GO" id="GO:0004864">
    <property type="term" value="F:protein phosphatase inhibitor activity"/>
    <property type="evidence" value="ECO:0007669"/>
    <property type="project" value="TreeGrafter"/>
</dbReference>
<dbReference type="InterPro" id="IPR023393">
    <property type="entry name" value="START-like_dom_sf"/>
</dbReference>
<dbReference type="Proteomes" id="UP000655225">
    <property type="component" value="Unassembled WGS sequence"/>
</dbReference>
<gene>
    <name evidence="3" type="ORF">HHK36_022987</name>
</gene>
<proteinExistence type="inferred from homology"/>
<feature type="domain" description="Bet v I/Major latex protein" evidence="2">
    <location>
        <begin position="15"/>
        <end position="66"/>
    </location>
</feature>
<comment type="similarity">
    <text evidence="1">Belongs to the BetVI family.</text>
</comment>
<accession>A0A835D6U3</accession>
<dbReference type="SUPFAM" id="SSF55961">
    <property type="entry name" value="Bet v1-like"/>
    <property type="match status" value="1"/>
</dbReference>
<dbReference type="Pfam" id="PF00407">
    <property type="entry name" value="Bet_v_1"/>
    <property type="match status" value="1"/>
</dbReference>
<dbReference type="Gene3D" id="3.30.530.20">
    <property type="match status" value="1"/>
</dbReference>
<dbReference type="InterPro" id="IPR050279">
    <property type="entry name" value="Plant_def-hormone_signal"/>
</dbReference>
<dbReference type="OrthoDB" id="1879545at2759"/>
<dbReference type="PANTHER" id="PTHR31213:SF192">
    <property type="entry name" value="MAJOR ALLERGEN PRU AR 1-LIKE"/>
    <property type="match status" value="1"/>
</dbReference>
<dbReference type="GO" id="GO:0009738">
    <property type="term" value="P:abscisic acid-activated signaling pathway"/>
    <property type="evidence" value="ECO:0007669"/>
    <property type="project" value="TreeGrafter"/>
</dbReference>
<sequence length="71" mass="7704">MGTTGFSKEFRTEVLAPAKMFKALILDSHTFIPKVMPQSIKSIEFVEGDGGAGSINLTNLTEGSQIRSDEK</sequence>
<dbReference type="GO" id="GO:0010427">
    <property type="term" value="F:abscisic acid binding"/>
    <property type="evidence" value="ECO:0007669"/>
    <property type="project" value="TreeGrafter"/>
</dbReference>
<dbReference type="GO" id="GO:0005737">
    <property type="term" value="C:cytoplasm"/>
    <property type="evidence" value="ECO:0007669"/>
    <property type="project" value="TreeGrafter"/>
</dbReference>